<evidence type="ECO:0000256" key="7">
    <source>
        <dbReference type="ARBA" id="ARBA00022585"/>
    </source>
</evidence>
<feature type="domain" description="GST N-terminal" evidence="19">
    <location>
        <begin position="158"/>
        <end position="221"/>
    </location>
</feature>
<dbReference type="Gene3D" id="3.40.30.10">
    <property type="entry name" value="Glutaredoxin"/>
    <property type="match status" value="1"/>
</dbReference>
<dbReference type="InterPro" id="IPR036282">
    <property type="entry name" value="Glutathione-S-Trfase_C_sf"/>
</dbReference>
<evidence type="ECO:0000256" key="10">
    <source>
        <dbReference type="ARBA" id="ARBA00022989"/>
    </source>
</evidence>
<dbReference type="SUPFAM" id="SSF52833">
    <property type="entry name" value="Thioredoxin-like"/>
    <property type="match status" value="1"/>
</dbReference>
<dbReference type="InterPro" id="IPR004045">
    <property type="entry name" value="Glutathione_S-Trfase_N"/>
</dbReference>
<dbReference type="PANTHER" id="PTHR12782">
    <property type="entry name" value="MICROSOMAL PROSTAGLANDIN E SYNTHASE-2"/>
    <property type="match status" value="1"/>
</dbReference>
<reference evidence="20 21" key="1">
    <citation type="submission" date="2021-05" db="EMBL/GenBank/DDBJ databases">
        <authorList>
            <person name="Zahm M."/>
            <person name="Klopp C."/>
            <person name="Cabau C."/>
            <person name="Kuhl H."/>
            <person name="Suciu R."/>
            <person name="Ciorpac M."/>
            <person name="Holostenco D."/>
            <person name="Gessner J."/>
            <person name="Wuertz S."/>
            <person name="Hohne C."/>
            <person name="Stock M."/>
            <person name="Gislard M."/>
            <person name="Lluch J."/>
            <person name="Milhes M."/>
            <person name="Lampietro C."/>
            <person name="Lopez Roques C."/>
            <person name="Donnadieu C."/>
            <person name="Du K."/>
            <person name="Schartl M."/>
            <person name="Guiguen Y."/>
        </authorList>
    </citation>
    <scope>NUCLEOTIDE SEQUENCE [LARGE SCALE GENOMIC DNA]</scope>
    <source>
        <strain evidence="20">Hh-F2</strain>
        <tissue evidence="20">Blood</tissue>
    </source>
</reference>
<dbReference type="InterPro" id="IPR034334">
    <property type="entry name" value="PGES2"/>
</dbReference>
<dbReference type="SFLD" id="SFLDG01182">
    <property type="entry name" value="Prostaglandin_E_synthase_like"/>
    <property type="match status" value="1"/>
</dbReference>
<keyword evidence="6" id="KW-0444">Lipid biosynthesis</keyword>
<evidence type="ECO:0000256" key="3">
    <source>
        <dbReference type="ARBA" id="ARBA00012203"/>
    </source>
</evidence>
<comment type="pathway">
    <text evidence="1">Lipid metabolism; prostaglandin biosynthesis.</text>
</comment>
<comment type="caution">
    <text evidence="20">The sequence shown here is derived from an EMBL/GenBank/DDBJ whole genome shotgun (WGS) entry which is preliminary data.</text>
</comment>
<dbReference type="InterPro" id="IPR040079">
    <property type="entry name" value="Glutathione_S-Trfase"/>
</dbReference>
<dbReference type="Proteomes" id="UP001369086">
    <property type="component" value="Unassembled WGS sequence"/>
</dbReference>
<evidence type="ECO:0000256" key="8">
    <source>
        <dbReference type="ARBA" id="ARBA00022692"/>
    </source>
</evidence>
<name>A0ABR0Z8C4_HUSHU</name>
<evidence type="ECO:0000256" key="6">
    <source>
        <dbReference type="ARBA" id="ARBA00022516"/>
    </source>
</evidence>
<keyword evidence="9" id="KW-0276">Fatty acid metabolism</keyword>
<dbReference type="CDD" id="cd03197">
    <property type="entry name" value="GST_C_mPGES2"/>
    <property type="match status" value="1"/>
</dbReference>
<evidence type="ECO:0000256" key="15">
    <source>
        <dbReference type="ARBA" id="ARBA00023930"/>
    </source>
</evidence>
<keyword evidence="21" id="KW-1185">Reference proteome</keyword>
<evidence type="ECO:0000256" key="9">
    <source>
        <dbReference type="ARBA" id="ARBA00022832"/>
    </source>
</evidence>
<evidence type="ECO:0000256" key="14">
    <source>
        <dbReference type="ARBA" id="ARBA00023235"/>
    </source>
</evidence>
<evidence type="ECO:0000313" key="21">
    <source>
        <dbReference type="Proteomes" id="UP001369086"/>
    </source>
</evidence>
<protein>
    <recommendedName>
        <fullName evidence="4">Prostaglandin E synthase 2</fullName>
        <ecNumber evidence="3">5.3.99.3</ecNumber>
    </recommendedName>
    <alternativeName>
        <fullName evidence="17">Microsomal prostaglandin E synthase 2</fullName>
    </alternativeName>
</protein>
<keyword evidence="13" id="KW-0275">Fatty acid biosynthesis</keyword>
<keyword evidence="8" id="KW-0812">Transmembrane</keyword>
<evidence type="ECO:0000256" key="11">
    <source>
        <dbReference type="ARBA" id="ARBA00023098"/>
    </source>
</evidence>
<evidence type="ECO:0000256" key="12">
    <source>
        <dbReference type="ARBA" id="ARBA00023136"/>
    </source>
</evidence>
<organism evidence="20 21">
    <name type="scientific">Huso huso</name>
    <name type="common">Beluga</name>
    <name type="synonym">Acipenser huso</name>
    <dbReference type="NCBI Taxonomy" id="61971"/>
    <lineage>
        <taxon>Eukaryota</taxon>
        <taxon>Metazoa</taxon>
        <taxon>Chordata</taxon>
        <taxon>Craniata</taxon>
        <taxon>Vertebrata</taxon>
        <taxon>Euteleostomi</taxon>
        <taxon>Actinopterygii</taxon>
        <taxon>Chondrostei</taxon>
        <taxon>Acipenseriformes</taxon>
        <taxon>Acipenseridae</taxon>
        <taxon>Huso</taxon>
    </lineage>
</organism>
<dbReference type="EMBL" id="JAHFZB010000015">
    <property type="protein sequence ID" value="KAK6480973.1"/>
    <property type="molecule type" value="Genomic_DNA"/>
</dbReference>
<evidence type="ECO:0000256" key="4">
    <source>
        <dbReference type="ARBA" id="ARBA00019474"/>
    </source>
</evidence>
<dbReference type="EC" id="5.3.99.3" evidence="3"/>
<dbReference type="CDD" id="cd03040">
    <property type="entry name" value="GST_N_mPGES2"/>
    <property type="match status" value="1"/>
</dbReference>
<dbReference type="PROSITE" id="PS51354">
    <property type="entry name" value="GLUTAREDOXIN_2"/>
    <property type="match status" value="1"/>
</dbReference>
<dbReference type="Pfam" id="PF13417">
    <property type="entry name" value="GST_N_3"/>
    <property type="match status" value="1"/>
</dbReference>
<evidence type="ECO:0000256" key="17">
    <source>
        <dbReference type="ARBA" id="ARBA00031041"/>
    </source>
</evidence>
<keyword evidence="7" id="KW-0643">Prostaglandin biosynthesis</keyword>
<evidence type="ECO:0000256" key="16">
    <source>
        <dbReference type="ARBA" id="ARBA00023931"/>
    </source>
</evidence>
<dbReference type="InterPro" id="IPR011767">
    <property type="entry name" value="GLR_AS"/>
</dbReference>
<keyword evidence="5" id="KW-0644">Prostaglandin metabolism</keyword>
<keyword evidence="12" id="KW-0472">Membrane</keyword>
<evidence type="ECO:0000256" key="18">
    <source>
        <dbReference type="ARBA" id="ARBA00037847"/>
    </source>
</evidence>
<evidence type="ECO:0000256" key="5">
    <source>
        <dbReference type="ARBA" id="ARBA00022501"/>
    </source>
</evidence>
<dbReference type="PROSITE" id="PS00195">
    <property type="entry name" value="GLUTAREDOXIN_1"/>
    <property type="match status" value="1"/>
</dbReference>
<comment type="catalytic activity">
    <reaction evidence="15">
        <text>prostaglandin H2 = (12S)-hydroxy-(5Z,8E,10E)-heptadecatrienoate + malonaldehyde</text>
        <dbReference type="Rhea" id="RHEA:48644"/>
        <dbReference type="ChEBI" id="CHEBI:57405"/>
        <dbReference type="ChEBI" id="CHEBI:90694"/>
        <dbReference type="ChEBI" id="CHEBI:566274"/>
    </reaction>
    <physiologicalReaction direction="left-to-right" evidence="15">
        <dbReference type="Rhea" id="RHEA:48645"/>
    </physiologicalReaction>
</comment>
<keyword evidence="10" id="KW-1133">Transmembrane helix</keyword>
<keyword evidence="14" id="KW-0413">Isomerase</keyword>
<comment type="similarity">
    <text evidence="2">Belongs to the GST superfamily.</text>
</comment>
<comment type="catalytic activity">
    <reaction evidence="16">
        <text>prostaglandin H2 = prostaglandin E2</text>
        <dbReference type="Rhea" id="RHEA:12893"/>
        <dbReference type="ChEBI" id="CHEBI:57405"/>
        <dbReference type="ChEBI" id="CHEBI:606564"/>
        <dbReference type="EC" id="5.3.99.3"/>
    </reaction>
    <physiologicalReaction direction="left-to-right" evidence="16">
        <dbReference type="Rhea" id="RHEA:12894"/>
    </physiologicalReaction>
</comment>
<sequence length="430" mass="48601">MSVETEPSFHPRGGLCFRHVLTAHCCKPILSRLLFSKGIVGGLCKRKMAAACGGALGRIGLQFLRTRGGIAGPVSSLVPRVPLQGAGRSYGTGGGSGFRSKWFWTLPGRRVSGTVLGCAFLLGGGGLGLYHTVKFCFHNQFAQQMTPQSDTGDLRLTLYQYKTCPFCSKVRAFLDYHGLPYDVVEVNPVMRKEIQFSQYRKVPILLADDGETLLNDSSVISSAIKTYMISKDKNLKQILSYYPEMKYKDEKGKEVTEYSNKYWVMLGEQEVEEHYPSKESMKEEVKWRRWVDDWLVHLISPNVYRTPTEALASFDYIVREGKFGSFEGFCAKYLGAAAMFIISKRLKSRHELQSDVRQDLYKAVNDWVTAIGKKRQFMGGTRPNLADLAVYGVLRVMEGLQAFDDMMAHTSVQPWYERMERATKQHQGKH</sequence>
<evidence type="ECO:0000259" key="19">
    <source>
        <dbReference type="Pfam" id="PF13417"/>
    </source>
</evidence>
<dbReference type="SFLD" id="SFLDG01203">
    <property type="entry name" value="Prostaglandin_E_synthase_like1"/>
    <property type="match status" value="1"/>
</dbReference>
<dbReference type="InterPro" id="IPR036249">
    <property type="entry name" value="Thioredoxin-like_sf"/>
</dbReference>
<dbReference type="SUPFAM" id="SSF47616">
    <property type="entry name" value="GST C-terminal domain-like"/>
    <property type="match status" value="1"/>
</dbReference>
<dbReference type="PANTHER" id="PTHR12782:SF5">
    <property type="entry name" value="PROSTAGLANDIN E SYNTHASE 2"/>
    <property type="match status" value="1"/>
</dbReference>
<gene>
    <name evidence="20" type="ORF">HHUSO_G17098</name>
</gene>
<accession>A0ABR0Z8C4</accession>
<dbReference type="Gene3D" id="1.20.1050.10">
    <property type="match status" value="1"/>
</dbReference>
<proteinExistence type="inferred from homology"/>
<dbReference type="InterPro" id="IPR034335">
    <property type="entry name" value="PGES2_C"/>
</dbReference>
<evidence type="ECO:0000313" key="20">
    <source>
        <dbReference type="EMBL" id="KAK6480973.1"/>
    </source>
</evidence>
<dbReference type="Gene3D" id="6.20.200.30">
    <property type="match status" value="1"/>
</dbReference>
<comment type="subcellular location">
    <subcellularLocation>
        <location evidence="18">Endomembrane system</location>
        <topology evidence="18">Single-pass membrane protein</topology>
    </subcellularLocation>
</comment>
<dbReference type="SFLD" id="SFLDS00019">
    <property type="entry name" value="Glutathione_Transferase_(cytos"/>
    <property type="match status" value="1"/>
</dbReference>
<evidence type="ECO:0000256" key="2">
    <source>
        <dbReference type="ARBA" id="ARBA00007409"/>
    </source>
</evidence>
<evidence type="ECO:0000256" key="13">
    <source>
        <dbReference type="ARBA" id="ARBA00023160"/>
    </source>
</evidence>
<keyword evidence="11" id="KW-0443">Lipid metabolism</keyword>
<evidence type="ECO:0000256" key="1">
    <source>
        <dbReference type="ARBA" id="ARBA00004702"/>
    </source>
</evidence>